<evidence type="ECO:0000313" key="2">
    <source>
        <dbReference type="Proteomes" id="UP001151760"/>
    </source>
</evidence>
<name>A0ABQ5EK52_9ASTR</name>
<evidence type="ECO:0000313" key="1">
    <source>
        <dbReference type="EMBL" id="GJT51295.1"/>
    </source>
</evidence>
<dbReference type="NCBIfam" id="TIGR01571">
    <property type="entry name" value="A_thal_Cys_rich"/>
    <property type="match status" value="1"/>
</dbReference>
<keyword evidence="1" id="KW-0695">RNA-directed DNA polymerase</keyword>
<dbReference type="Proteomes" id="UP001151760">
    <property type="component" value="Unassembled WGS sequence"/>
</dbReference>
<dbReference type="InterPro" id="IPR006461">
    <property type="entry name" value="PLAC_motif_containing"/>
</dbReference>
<protein>
    <submittedName>
        <fullName evidence="1">RNA-directed DNA polymerase, eukaryota, reverse transcriptase zinc-binding domain protein</fullName>
    </submittedName>
</protein>
<reference evidence="1" key="2">
    <citation type="submission" date="2022-01" db="EMBL/GenBank/DDBJ databases">
        <authorList>
            <person name="Yamashiro T."/>
            <person name="Shiraishi A."/>
            <person name="Satake H."/>
            <person name="Nakayama K."/>
        </authorList>
    </citation>
    <scope>NUCLEOTIDE SEQUENCE</scope>
</reference>
<organism evidence="1 2">
    <name type="scientific">Tanacetum coccineum</name>
    <dbReference type="NCBI Taxonomy" id="301880"/>
    <lineage>
        <taxon>Eukaryota</taxon>
        <taxon>Viridiplantae</taxon>
        <taxon>Streptophyta</taxon>
        <taxon>Embryophyta</taxon>
        <taxon>Tracheophyta</taxon>
        <taxon>Spermatophyta</taxon>
        <taxon>Magnoliopsida</taxon>
        <taxon>eudicotyledons</taxon>
        <taxon>Gunneridae</taxon>
        <taxon>Pentapetalae</taxon>
        <taxon>asterids</taxon>
        <taxon>campanulids</taxon>
        <taxon>Asterales</taxon>
        <taxon>Asteraceae</taxon>
        <taxon>Asteroideae</taxon>
        <taxon>Anthemideae</taxon>
        <taxon>Anthemidinae</taxon>
        <taxon>Tanacetum</taxon>
    </lineage>
</organism>
<proteinExistence type="predicted"/>
<keyword evidence="1" id="KW-0808">Transferase</keyword>
<keyword evidence="1" id="KW-0548">Nucleotidyltransferase</keyword>
<dbReference type="Pfam" id="PF04749">
    <property type="entry name" value="PLAC8"/>
    <property type="match status" value="1"/>
</dbReference>
<sequence length="581" mass="65105">MSSVKQNDYQKLLSTPLSHEDELLASVDLDFDTPAEWSFGFSNCCSNASLSCIFSAGIHALLTYGTGCGWIYSLTYCSKIRKQYMLGGSPFQDCLAHLCCERCALCQEYRELIGCVYKFISKILSNRLAKVISLVIGPNQTAFIAGRQIIDGCLIANEIIRMASIEKSNLLLFKVNFEKAFDSVNWNFLQNVMRQMGLALNGENGLLLAFHQPPSRSSLTALQISILEACEKGFFKGIHLANNGANISLLQYADDALFFGDWSRTNVMHLIHILKCFELASGLKVNMSKSRLIGLGISMSEVENMANFIRGSHDSVPFIYLDLPVRKRMRFVDGWGEVINRFRVRLSSWKAKSLSIGGRLTLVKSVKWESILCDVDKGDLGVGSLMAKNLSLLCKWKWRFYTKKNALWCQVIKDFFGADRGLSSPSNSCGIGGTWCDILKAIENIEAVDNSFKNSFVLKVSSESNSLFWKDPWCGNGHRLMDIYPRLFALDVRKDCKINERWSLTSGVWGGNWSWRIPPRGRALDDLSSLISRIGDLHLPSNGCDKWTWSGDASGSFKVRNLVKSIESQLLSGYVIGKHHQ</sequence>
<dbReference type="PANTHER" id="PTHR33116:SF81">
    <property type="entry name" value="RNA-DIRECTED DNA POLYMERASE"/>
    <property type="match status" value="1"/>
</dbReference>
<dbReference type="EMBL" id="BQNB010016395">
    <property type="protein sequence ID" value="GJT51295.1"/>
    <property type="molecule type" value="Genomic_DNA"/>
</dbReference>
<keyword evidence="2" id="KW-1185">Reference proteome</keyword>
<comment type="caution">
    <text evidence="1">The sequence shown here is derived from an EMBL/GenBank/DDBJ whole genome shotgun (WGS) entry which is preliminary data.</text>
</comment>
<accession>A0ABQ5EK52</accession>
<reference evidence="1" key="1">
    <citation type="journal article" date="2022" name="Int. J. Mol. Sci.">
        <title>Draft Genome of Tanacetum Coccineum: Genomic Comparison of Closely Related Tanacetum-Family Plants.</title>
        <authorList>
            <person name="Yamashiro T."/>
            <person name="Shiraishi A."/>
            <person name="Nakayama K."/>
            <person name="Satake H."/>
        </authorList>
    </citation>
    <scope>NUCLEOTIDE SEQUENCE</scope>
</reference>
<dbReference type="PANTHER" id="PTHR33116">
    <property type="entry name" value="REVERSE TRANSCRIPTASE ZINC-BINDING DOMAIN-CONTAINING PROTEIN-RELATED-RELATED"/>
    <property type="match status" value="1"/>
</dbReference>
<gene>
    <name evidence="1" type="ORF">Tco_0977452</name>
</gene>
<dbReference type="GO" id="GO:0003964">
    <property type="term" value="F:RNA-directed DNA polymerase activity"/>
    <property type="evidence" value="ECO:0007669"/>
    <property type="project" value="UniProtKB-KW"/>
</dbReference>